<dbReference type="GO" id="GO:0004252">
    <property type="term" value="F:serine-type endopeptidase activity"/>
    <property type="evidence" value="ECO:0007669"/>
    <property type="project" value="InterPro"/>
</dbReference>
<dbReference type="VEuPathDB" id="VectorBase:AMIN010899"/>
<feature type="domain" description="Peptidase S1" evidence="4">
    <location>
        <begin position="406"/>
        <end position="630"/>
    </location>
</feature>
<dbReference type="InterPro" id="IPR043504">
    <property type="entry name" value="Peptidase_S1_PA_chymotrypsin"/>
</dbReference>
<feature type="chain" id="PRO_5008141520" description="Peptidase S1 domain-containing protein" evidence="3">
    <location>
        <begin position="20"/>
        <end position="635"/>
    </location>
</feature>
<evidence type="ECO:0000256" key="3">
    <source>
        <dbReference type="SAM" id="SignalP"/>
    </source>
</evidence>
<evidence type="ECO:0000313" key="6">
    <source>
        <dbReference type="Proteomes" id="UP000075920"/>
    </source>
</evidence>
<dbReference type="PROSITE" id="PS50240">
    <property type="entry name" value="TRYPSIN_DOM"/>
    <property type="match status" value="2"/>
</dbReference>
<feature type="domain" description="Peptidase S1" evidence="4">
    <location>
        <begin position="137"/>
        <end position="359"/>
    </location>
</feature>
<dbReference type="STRING" id="112268.A0A182WKH1"/>
<reference evidence="6" key="1">
    <citation type="submission" date="2013-03" db="EMBL/GenBank/DDBJ databases">
        <title>The Genome Sequence of Anopheles minimus MINIMUS1.</title>
        <authorList>
            <consortium name="The Broad Institute Genomics Platform"/>
            <person name="Neafsey D.E."/>
            <person name="Walton C."/>
            <person name="Walker B."/>
            <person name="Young S.K."/>
            <person name="Zeng Q."/>
            <person name="Gargeya S."/>
            <person name="Fitzgerald M."/>
            <person name="Haas B."/>
            <person name="Abouelleil A."/>
            <person name="Allen A.W."/>
            <person name="Alvarado L."/>
            <person name="Arachchi H.M."/>
            <person name="Berlin A.M."/>
            <person name="Chapman S.B."/>
            <person name="Gainer-Dewar J."/>
            <person name="Goldberg J."/>
            <person name="Griggs A."/>
            <person name="Gujja S."/>
            <person name="Hansen M."/>
            <person name="Howarth C."/>
            <person name="Imamovic A."/>
            <person name="Ireland A."/>
            <person name="Larimer J."/>
            <person name="McCowan C."/>
            <person name="Murphy C."/>
            <person name="Pearson M."/>
            <person name="Poon T.W."/>
            <person name="Priest M."/>
            <person name="Roberts A."/>
            <person name="Saif S."/>
            <person name="Shea T."/>
            <person name="Sisk P."/>
            <person name="Sykes S."/>
            <person name="Wortman J."/>
            <person name="Nusbaum C."/>
            <person name="Birren B."/>
        </authorList>
    </citation>
    <scope>NUCLEOTIDE SEQUENCE [LARGE SCALE GENOMIC DNA]</scope>
    <source>
        <strain evidence="6">MINIMUS1</strain>
    </source>
</reference>
<comment type="similarity">
    <text evidence="1">Belongs to the peptidase S1 family. CLIP subfamily.</text>
</comment>
<dbReference type="PANTHER" id="PTHR24260">
    <property type="match status" value="1"/>
</dbReference>
<evidence type="ECO:0000313" key="5">
    <source>
        <dbReference type="EnsemblMetazoa" id="AMIN010899-PA"/>
    </source>
</evidence>
<keyword evidence="2" id="KW-0812">Transmembrane</keyword>
<evidence type="ECO:0000259" key="4">
    <source>
        <dbReference type="PROSITE" id="PS50240"/>
    </source>
</evidence>
<proteinExistence type="inferred from homology"/>
<organism evidence="5 6">
    <name type="scientific">Anopheles minimus</name>
    <dbReference type="NCBI Taxonomy" id="112268"/>
    <lineage>
        <taxon>Eukaryota</taxon>
        <taxon>Metazoa</taxon>
        <taxon>Ecdysozoa</taxon>
        <taxon>Arthropoda</taxon>
        <taxon>Hexapoda</taxon>
        <taxon>Insecta</taxon>
        <taxon>Pterygota</taxon>
        <taxon>Neoptera</taxon>
        <taxon>Endopterygota</taxon>
        <taxon>Diptera</taxon>
        <taxon>Nematocera</taxon>
        <taxon>Culicoidea</taxon>
        <taxon>Culicidae</taxon>
        <taxon>Anophelinae</taxon>
        <taxon>Anopheles</taxon>
    </lineage>
</organism>
<keyword evidence="6" id="KW-1185">Reference proteome</keyword>
<dbReference type="SMART" id="SM00020">
    <property type="entry name" value="Tryp_SPc"/>
    <property type="match status" value="2"/>
</dbReference>
<evidence type="ECO:0000256" key="2">
    <source>
        <dbReference type="SAM" id="Phobius"/>
    </source>
</evidence>
<dbReference type="Proteomes" id="UP000075920">
    <property type="component" value="Unassembled WGS sequence"/>
</dbReference>
<dbReference type="InterPro" id="IPR009003">
    <property type="entry name" value="Peptidase_S1_PA"/>
</dbReference>
<dbReference type="InterPro" id="IPR051333">
    <property type="entry name" value="CLIP_Serine_Protease"/>
</dbReference>
<keyword evidence="2" id="KW-0472">Membrane</keyword>
<dbReference type="InterPro" id="IPR001254">
    <property type="entry name" value="Trypsin_dom"/>
</dbReference>
<name>A0A182WKH1_9DIPT</name>
<evidence type="ECO:0000256" key="1">
    <source>
        <dbReference type="ARBA" id="ARBA00024195"/>
    </source>
</evidence>
<dbReference type="SUPFAM" id="SSF50494">
    <property type="entry name" value="Trypsin-like serine proteases"/>
    <property type="match status" value="3"/>
</dbReference>
<keyword evidence="2" id="KW-1133">Transmembrane helix</keyword>
<dbReference type="Gene3D" id="2.40.10.10">
    <property type="entry name" value="Trypsin-like serine proteases"/>
    <property type="match status" value="2"/>
</dbReference>
<reference evidence="5" key="2">
    <citation type="submission" date="2020-05" db="UniProtKB">
        <authorList>
            <consortium name="EnsemblMetazoa"/>
        </authorList>
    </citation>
    <scope>IDENTIFICATION</scope>
    <source>
        <strain evidence="5">MINIMUS1</strain>
    </source>
</reference>
<dbReference type="AlphaFoldDB" id="A0A182WKH1"/>
<keyword evidence="3" id="KW-0732">Signal</keyword>
<protein>
    <recommendedName>
        <fullName evidence="4">Peptidase S1 domain-containing protein</fullName>
    </recommendedName>
</protein>
<dbReference type="GO" id="GO:0006508">
    <property type="term" value="P:proteolysis"/>
    <property type="evidence" value="ECO:0007669"/>
    <property type="project" value="InterPro"/>
</dbReference>
<accession>A0A182WKH1</accession>
<sequence>MHFYTAVFVIGVAVVAAGASDVQPMPQLEMLLNVTQEIRPLVEPSNNISTDGYNVFPGQFPHHAQLYIKNINPNGATVTAGSLITPNYILTRANALRESITMYNFTYGYAILGTDGKMLLNVTQELRPLVDPSNNISTDGYNVYGGQFPHHAQLYIKNINPNGATVTAGSLITPNYILTEADGLRSSISRYNFTYGYAILGTDGSSAETRQQINFQQCGVQLHPIHNIATVRLDLPATLNKFVQPIRLPALSDIRTYELMEGTNVGSWGRKYLRNQVMVNDDCHEQHPYANIYPYNICTNTYVGGAFCYRRYGSGLIVEDDKGPILVGITTLIYWCEVNYPTVYLRVSEFRDWISMNSNYLYTVFVVIGVVVVATVASEMQPLQTKVIGILKQELQPLADASNNLSTYGYVAYPGQFPYHVRLSIKNGVDTSTTLSAGSLITPNYILTQARDLRSNINYANMHGYAVLGIDYDSSTEREQQINFTKSSVQLHPTYDIGTVRMDHPATFNKFVQPIRLPTLSDSRTYELMEGTNVGSFFGLSSYVRNQVLANVDCSKQMPTGSIYSYNICTNTYVGGAFCNGVYGSGLVVEDENGPILVGVSTLMYTCAVNHPTIYLRVTGLQDWISANSDYVYDL</sequence>
<dbReference type="EnsemblMetazoa" id="AMIN010899-RA">
    <property type="protein sequence ID" value="AMIN010899-PA"/>
    <property type="gene ID" value="AMIN010899"/>
</dbReference>
<dbReference type="Pfam" id="PF00089">
    <property type="entry name" value="Trypsin"/>
    <property type="match status" value="2"/>
</dbReference>
<feature type="transmembrane region" description="Helical" evidence="2">
    <location>
        <begin position="360"/>
        <end position="377"/>
    </location>
</feature>
<dbReference type="PANTHER" id="PTHR24260:SF136">
    <property type="entry name" value="GH08193P-RELATED"/>
    <property type="match status" value="1"/>
</dbReference>
<feature type="signal peptide" evidence="3">
    <location>
        <begin position="1"/>
        <end position="19"/>
    </location>
</feature>